<name>A0A4Q4MDY7_9PLEO</name>
<sequence length="53" mass="5957">MEVLSQWACSEMDAEEVDPDAQPEIDASDFVDSVLLEILVRIPAVYLHLSLRP</sequence>
<accession>A0A4Q4MDY7</accession>
<evidence type="ECO:0000313" key="2">
    <source>
        <dbReference type="Proteomes" id="UP000292402"/>
    </source>
</evidence>
<comment type="caution">
    <text evidence="1">The sequence shown here is derived from an EMBL/GenBank/DDBJ whole genome shotgun (WGS) entry which is preliminary data.</text>
</comment>
<dbReference type="AlphaFoldDB" id="A0A4Q4MDY7"/>
<dbReference type="EMBL" id="PDXA01000023">
    <property type="protein sequence ID" value="RYN48283.1"/>
    <property type="molecule type" value="Genomic_DNA"/>
</dbReference>
<dbReference type="Proteomes" id="UP000292402">
    <property type="component" value="Unassembled WGS sequence"/>
</dbReference>
<proteinExistence type="predicted"/>
<organism evidence="1 2">
    <name type="scientific">Alternaria tenuissima</name>
    <dbReference type="NCBI Taxonomy" id="119927"/>
    <lineage>
        <taxon>Eukaryota</taxon>
        <taxon>Fungi</taxon>
        <taxon>Dikarya</taxon>
        <taxon>Ascomycota</taxon>
        <taxon>Pezizomycotina</taxon>
        <taxon>Dothideomycetes</taxon>
        <taxon>Pleosporomycetidae</taxon>
        <taxon>Pleosporales</taxon>
        <taxon>Pleosporineae</taxon>
        <taxon>Pleosporaceae</taxon>
        <taxon>Alternaria</taxon>
        <taxon>Alternaria sect. Alternaria</taxon>
        <taxon>Alternaria alternata complex</taxon>
    </lineage>
</organism>
<reference evidence="2" key="1">
    <citation type="journal article" date="2019" name="bioRxiv">
        <title>Genomics, evolutionary history and diagnostics of the Alternaria alternata species group including apple and Asian pear pathotypes.</title>
        <authorList>
            <person name="Armitage A.D."/>
            <person name="Cockerton H.M."/>
            <person name="Sreenivasaprasad S."/>
            <person name="Woodhall J.W."/>
            <person name="Lane C.R."/>
            <person name="Harrison R.J."/>
            <person name="Clarkson J.P."/>
        </authorList>
    </citation>
    <scope>NUCLEOTIDE SEQUENCE [LARGE SCALE GENOMIC DNA]</scope>
    <source>
        <strain evidence="2">FERA 1082</strain>
    </source>
</reference>
<evidence type="ECO:0000313" key="1">
    <source>
        <dbReference type="EMBL" id="RYN48283.1"/>
    </source>
</evidence>
<gene>
    <name evidence="1" type="ORF">AA0114_g7267</name>
</gene>
<protein>
    <submittedName>
        <fullName evidence="1">Uncharacterized protein</fullName>
    </submittedName>
</protein>